<keyword evidence="8 14" id="KW-0479">Metal-binding</keyword>
<dbReference type="InterPro" id="IPR045031">
    <property type="entry name" value="DHP_synth-like"/>
</dbReference>
<dbReference type="UniPathway" id="UPA00077">
    <property type="reaction ID" value="UER00156"/>
</dbReference>
<evidence type="ECO:0000256" key="8">
    <source>
        <dbReference type="ARBA" id="ARBA00022723"/>
    </source>
</evidence>
<keyword evidence="7 14" id="KW-0808">Transferase</keyword>
<dbReference type="PROSITE" id="PS00792">
    <property type="entry name" value="DHPS_1"/>
    <property type="match status" value="1"/>
</dbReference>
<dbReference type="PANTHER" id="PTHR20941:SF1">
    <property type="entry name" value="FOLIC ACID SYNTHESIS PROTEIN FOL1"/>
    <property type="match status" value="1"/>
</dbReference>
<dbReference type="Pfam" id="PF00809">
    <property type="entry name" value="Pterin_bind"/>
    <property type="match status" value="1"/>
</dbReference>
<proteinExistence type="inferred from homology"/>
<accession>A0A239X5M8</accession>
<dbReference type="CDD" id="cd00739">
    <property type="entry name" value="DHPS"/>
    <property type="match status" value="1"/>
</dbReference>
<evidence type="ECO:0000313" key="17">
    <source>
        <dbReference type="Proteomes" id="UP000215144"/>
    </source>
</evidence>
<dbReference type="FunFam" id="3.20.20.20:FF:000006">
    <property type="entry name" value="Dihydropteroate synthase"/>
    <property type="match status" value="1"/>
</dbReference>
<evidence type="ECO:0000256" key="11">
    <source>
        <dbReference type="ARBA" id="ARBA00030193"/>
    </source>
</evidence>
<dbReference type="AlphaFoldDB" id="A0A239X5M8"/>
<evidence type="ECO:0000256" key="10">
    <source>
        <dbReference type="ARBA" id="ARBA00022909"/>
    </source>
</evidence>
<comment type="similarity">
    <text evidence="4 14">Belongs to the DHPS family.</text>
</comment>
<evidence type="ECO:0000313" key="16">
    <source>
        <dbReference type="EMBL" id="SNV41700.1"/>
    </source>
</evidence>
<dbReference type="GO" id="GO:0046654">
    <property type="term" value="P:tetrahydrofolate biosynthetic process"/>
    <property type="evidence" value="ECO:0007669"/>
    <property type="project" value="UniProtKB-UniPathway"/>
</dbReference>
<comment type="cofactor">
    <cofactor evidence="2 14">
        <name>Mg(2+)</name>
        <dbReference type="ChEBI" id="CHEBI:18420"/>
    </cofactor>
</comment>
<dbReference type="GO" id="GO:0046656">
    <property type="term" value="P:folic acid biosynthetic process"/>
    <property type="evidence" value="ECO:0007669"/>
    <property type="project" value="UniProtKB-KW"/>
</dbReference>
<dbReference type="GO" id="GO:0004156">
    <property type="term" value="F:dihydropteroate synthase activity"/>
    <property type="evidence" value="ECO:0007669"/>
    <property type="project" value="UniProtKB-EC"/>
</dbReference>
<dbReference type="PROSITE" id="PS00793">
    <property type="entry name" value="DHPS_2"/>
    <property type="match status" value="1"/>
</dbReference>
<dbReference type="EMBL" id="LT906454">
    <property type="protein sequence ID" value="SNV41700.1"/>
    <property type="molecule type" value="Genomic_DNA"/>
</dbReference>
<comment type="subunit">
    <text evidence="13">Homodimer or homotrimer.</text>
</comment>
<dbReference type="Gene3D" id="3.20.20.20">
    <property type="entry name" value="Dihydropteroate synthase-like"/>
    <property type="match status" value="1"/>
</dbReference>
<sequence length="266" mass="28719">MRIGNRDFEAKAVIMGILNVTPDSFSDGGSYITVDSALEQAGKMIEAGVDIIDIGGESTRPNATFVTAQDEIDRVVPIIKAIKAHYDVLISIDTYKTETAKAALEAGADILNDVWAGLYDGQMMALATEKGVPYILMHNQEKEGYANVTEEVAAFLQERVQVALDSGIAKEAIWIDPGFGFAKSAQDNVELLKHLDRITGLGYPVLFGISRKRTVDALLGGGRSMEDRDQATAALSAYAVLKGCQMVRIHNVEANKDVVAVISQLI</sequence>
<dbReference type="InterPro" id="IPR006390">
    <property type="entry name" value="DHP_synth_dom"/>
</dbReference>
<organism evidence="16 17">
    <name type="scientific">Streptococcus acidominimus</name>
    <dbReference type="NCBI Taxonomy" id="1326"/>
    <lineage>
        <taxon>Bacteria</taxon>
        <taxon>Bacillati</taxon>
        <taxon>Bacillota</taxon>
        <taxon>Bacilli</taxon>
        <taxon>Lactobacillales</taxon>
        <taxon>Streptococcaceae</taxon>
        <taxon>Streptococcus</taxon>
    </lineage>
</organism>
<evidence type="ECO:0000256" key="1">
    <source>
        <dbReference type="ARBA" id="ARBA00000012"/>
    </source>
</evidence>
<dbReference type="PANTHER" id="PTHR20941">
    <property type="entry name" value="FOLATE SYNTHESIS PROTEINS"/>
    <property type="match status" value="1"/>
</dbReference>
<dbReference type="InterPro" id="IPR011005">
    <property type="entry name" value="Dihydropteroate_synth-like_sf"/>
</dbReference>
<evidence type="ECO:0000256" key="5">
    <source>
        <dbReference type="ARBA" id="ARBA00012458"/>
    </source>
</evidence>
<evidence type="ECO:0000256" key="2">
    <source>
        <dbReference type="ARBA" id="ARBA00001946"/>
    </source>
</evidence>
<comment type="function">
    <text evidence="12 14">Catalyzes the condensation of para-aminobenzoate (pABA) with 6-hydroxymethyl-7,8-dihydropterin diphosphate (DHPt-PP) to form 7,8-dihydropteroate (H2Pte), the immediate precursor of folate derivatives.</text>
</comment>
<dbReference type="NCBIfam" id="TIGR01496">
    <property type="entry name" value="DHPS"/>
    <property type="match status" value="1"/>
</dbReference>
<feature type="domain" description="Pterin-binding" evidence="15">
    <location>
        <begin position="12"/>
        <end position="260"/>
    </location>
</feature>
<protein>
    <recommendedName>
        <fullName evidence="6 14">Dihydropteroate synthase</fullName>
        <shortName evidence="14">DHPS</shortName>
        <ecNumber evidence="5 14">2.5.1.15</ecNumber>
    </recommendedName>
    <alternativeName>
        <fullName evidence="11 14">Dihydropteroate pyrophosphorylase</fullName>
    </alternativeName>
</protein>
<evidence type="ECO:0000256" key="7">
    <source>
        <dbReference type="ARBA" id="ARBA00022679"/>
    </source>
</evidence>
<dbReference type="GO" id="GO:0046872">
    <property type="term" value="F:metal ion binding"/>
    <property type="evidence" value="ECO:0007669"/>
    <property type="project" value="UniProtKB-KW"/>
</dbReference>
<evidence type="ECO:0000256" key="14">
    <source>
        <dbReference type="RuleBase" id="RU361205"/>
    </source>
</evidence>
<evidence type="ECO:0000259" key="15">
    <source>
        <dbReference type="PROSITE" id="PS50972"/>
    </source>
</evidence>
<keyword evidence="9 14" id="KW-0460">Magnesium</keyword>
<dbReference type="SUPFAM" id="SSF51717">
    <property type="entry name" value="Dihydropteroate synthetase-like"/>
    <property type="match status" value="1"/>
</dbReference>
<comment type="catalytic activity">
    <reaction evidence="1">
        <text>(7,8-dihydropterin-6-yl)methyl diphosphate + 4-aminobenzoate = 7,8-dihydropteroate + diphosphate</text>
        <dbReference type="Rhea" id="RHEA:19949"/>
        <dbReference type="ChEBI" id="CHEBI:17836"/>
        <dbReference type="ChEBI" id="CHEBI:17839"/>
        <dbReference type="ChEBI" id="CHEBI:33019"/>
        <dbReference type="ChEBI" id="CHEBI:72950"/>
        <dbReference type="EC" id="2.5.1.15"/>
    </reaction>
</comment>
<comment type="pathway">
    <text evidence="3 14">Cofactor biosynthesis; tetrahydrofolate biosynthesis; 7,8-dihydrofolate from 2-amino-4-hydroxy-6-hydroxymethyl-7,8-dihydropteridine diphosphate and 4-aminobenzoate: step 1/2.</text>
</comment>
<dbReference type="KEGG" id="saco:SAME_01387"/>
<evidence type="ECO:0000256" key="6">
    <source>
        <dbReference type="ARBA" id="ARBA00016919"/>
    </source>
</evidence>
<keyword evidence="10 14" id="KW-0289">Folate biosynthesis</keyword>
<evidence type="ECO:0000256" key="13">
    <source>
        <dbReference type="ARBA" id="ARBA00065774"/>
    </source>
</evidence>
<name>A0A239X5M8_STRAI</name>
<dbReference type="Proteomes" id="UP000215144">
    <property type="component" value="Chromosome 1"/>
</dbReference>
<dbReference type="PROSITE" id="PS50972">
    <property type="entry name" value="PTERIN_BINDING"/>
    <property type="match status" value="1"/>
</dbReference>
<reference evidence="16 17" key="1">
    <citation type="submission" date="2017-06" db="EMBL/GenBank/DDBJ databases">
        <authorList>
            <consortium name="Pathogen Informatics"/>
        </authorList>
    </citation>
    <scope>NUCLEOTIDE SEQUENCE [LARGE SCALE GENOMIC DNA]</scope>
    <source>
        <strain evidence="16 17">NCTC11291</strain>
    </source>
</reference>
<evidence type="ECO:0000256" key="12">
    <source>
        <dbReference type="ARBA" id="ARBA00053449"/>
    </source>
</evidence>
<dbReference type="GO" id="GO:0005829">
    <property type="term" value="C:cytosol"/>
    <property type="evidence" value="ECO:0007669"/>
    <property type="project" value="TreeGrafter"/>
</dbReference>
<evidence type="ECO:0000256" key="9">
    <source>
        <dbReference type="ARBA" id="ARBA00022842"/>
    </source>
</evidence>
<evidence type="ECO:0000256" key="4">
    <source>
        <dbReference type="ARBA" id="ARBA00009503"/>
    </source>
</evidence>
<evidence type="ECO:0000256" key="3">
    <source>
        <dbReference type="ARBA" id="ARBA00004763"/>
    </source>
</evidence>
<dbReference type="EC" id="2.5.1.15" evidence="5 14"/>
<gene>
    <name evidence="16" type="primary">folP</name>
    <name evidence="16" type="ORF">SAMEA4504048_01387</name>
</gene>
<dbReference type="InterPro" id="IPR000489">
    <property type="entry name" value="Pterin-binding_dom"/>
</dbReference>